<keyword evidence="2" id="KW-0675">Receptor</keyword>
<comment type="caution">
    <text evidence="2">The sequence shown here is derived from an EMBL/GenBank/DDBJ whole genome shotgun (WGS) entry which is preliminary data.</text>
</comment>
<organism evidence="2 3">
    <name type="scientific">Paenibacillus nicotianae</name>
    <dbReference type="NCBI Taxonomy" id="1526551"/>
    <lineage>
        <taxon>Bacteria</taxon>
        <taxon>Bacillati</taxon>
        <taxon>Bacillota</taxon>
        <taxon>Bacilli</taxon>
        <taxon>Bacillales</taxon>
        <taxon>Paenibacillaceae</taxon>
        <taxon>Paenibacillus</taxon>
    </lineage>
</organism>
<feature type="domain" description="TIR" evidence="1">
    <location>
        <begin position="152"/>
        <end position="246"/>
    </location>
</feature>
<accession>A0ABW4UV03</accession>
<keyword evidence="3" id="KW-1185">Reference proteome</keyword>
<dbReference type="RefSeq" id="WP_204823671.1">
    <property type="nucleotide sequence ID" value="NZ_JBHUGF010000010.1"/>
</dbReference>
<sequence length="290" mass="34556">MNQDFIFEFDYFKDRIKNFKLIGEIADKHVYPKLKELRIYINNVPSSLEFYVHFSYDSNALREIEQMKEVLFSKGKYRPDFSSELLFMKIGDRSFNSFGILNSFDASLISHGFFYQNKNELFNNSLSENHIQRLRKEGYDLFEKMIGGTSLFLSHSSKQKAELEKIIPYLTATNELIWLDKFRLKPDENEEVLKKEITLGLKEADTVFFYITRDFMESNWCKLELDISIKLYSEKKDYNVILVINTEVKELFFTKYNFFIENMNKGNIFFMNSNQVLEEFIGSFLERIRA</sequence>
<protein>
    <submittedName>
        <fullName evidence="2">Toll/interleukin-1 receptor domain-containing protein</fullName>
    </submittedName>
</protein>
<dbReference type="Pfam" id="PF13676">
    <property type="entry name" value="TIR_2"/>
    <property type="match status" value="1"/>
</dbReference>
<proteinExistence type="predicted"/>
<dbReference type="InterPro" id="IPR000157">
    <property type="entry name" value="TIR_dom"/>
</dbReference>
<dbReference type="InterPro" id="IPR035897">
    <property type="entry name" value="Toll_tir_struct_dom_sf"/>
</dbReference>
<dbReference type="Proteomes" id="UP001597403">
    <property type="component" value="Unassembled WGS sequence"/>
</dbReference>
<name>A0ABW4UV03_9BACL</name>
<dbReference type="SUPFAM" id="SSF52200">
    <property type="entry name" value="Toll/Interleukin receptor TIR domain"/>
    <property type="match status" value="1"/>
</dbReference>
<evidence type="ECO:0000313" key="3">
    <source>
        <dbReference type="Proteomes" id="UP001597403"/>
    </source>
</evidence>
<evidence type="ECO:0000313" key="2">
    <source>
        <dbReference type="EMBL" id="MFD1989950.1"/>
    </source>
</evidence>
<gene>
    <name evidence="2" type="ORF">ACFSGI_08270</name>
</gene>
<reference evidence="3" key="1">
    <citation type="journal article" date="2019" name="Int. J. Syst. Evol. Microbiol.">
        <title>The Global Catalogue of Microorganisms (GCM) 10K type strain sequencing project: providing services to taxonomists for standard genome sequencing and annotation.</title>
        <authorList>
            <consortium name="The Broad Institute Genomics Platform"/>
            <consortium name="The Broad Institute Genome Sequencing Center for Infectious Disease"/>
            <person name="Wu L."/>
            <person name="Ma J."/>
        </authorList>
    </citation>
    <scope>NUCLEOTIDE SEQUENCE [LARGE SCALE GENOMIC DNA]</scope>
    <source>
        <strain evidence="3">CGMCC 1.15067</strain>
    </source>
</reference>
<evidence type="ECO:0000259" key="1">
    <source>
        <dbReference type="Pfam" id="PF13676"/>
    </source>
</evidence>
<dbReference type="Gene3D" id="3.40.50.10140">
    <property type="entry name" value="Toll/interleukin-1 receptor homology (TIR) domain"/>
    <property type="match status" value="1"/>
</dbReference>
<dbReference type="EMBL" id="JBHUGF010000010">
    <property type="protein sequence ID" value="MFD1989950.1"/>
    <property type="molecule type" value="Genomic_DNA"/>
</dbReference>